<dbReference type="KEGG" id="lnu:N7U66_13265"/>
<dbReference type="RefSeq" id="WP_267675741.1">
    <property type="nucleotide sequence ID" value="NZ_CP113088.1"/>
</dbReference>
<sequence length="197" mass="23974">MKFIYLSLLILTCSCVTQKTDRDSNEDYQVLNAYLEKNKDSIIFNTNTLVLDYRKPESFFQSYLYFSKKFKTKKKFFSEKEIEELKTKYPNWQVEKWNVKLITKKNLILTDSIKKEKLYLNDIDYEIVYYYHNKKHNIYMVSKPFYDRKNKKAFLIVEKDKIMKENVKLRHNGKELLLIKLKKTKGKWRFYGGSPIY</sequence>
<dbReference type="Proteomes" id="UP001164705">
    <property type="component" value="Chromosome"/>
</dbReference>
<dbReference type="EMBL" id="CP113088">
    <property type="protein sequence ID" value="WAC01125.1"/>
    <property type="molecule type" value="Genomic_DNA"/>
</dbReference>
<evidence type="ECO:0000313" key="2">
    <source>
        <dbReference type="Proteomes" id="UP001164705"/>
    </source>
</evidence>
<organism evidence="1 2">
    <name type="scientific">Lacinutrix neustonica</name>
    <dbReference type="NCBI Taxonomy" id="2980107"/>
    <lineage>
        <taxon>Bacteria</taxon>
        <taxon>Pseudomonadati</taxon>
        <taxon>Bacteroidota</taxon>
        <taxon>Flavobacteriia</taxon>
        <taxon>Flavobacteriales</taxon>
        <taxon>Flavobacteriaceae</taxon>
        <taxon>Lacinutrix</taxon>
    </lineage>
</organism>
<dbReference type="AlphaFoldDB" id="A0A9E8MVM4"/>
<proteinExistence type="predicted"/>
<name>A0A9E8MVM4_9FLAO</name>
<dbReference type="PROSITE" id="PS51257">
    <property type="entry name" value="PROKAR_LIPOPROTEIN"/>
    <property type="match status" value="1"/>
</dbReference>
<gene>
    <name evidence="1" type="ORF">N7U66_13265</name>
</gene>
<keyword evidence="2" id="KW-1185">Reference proteome</keyword>
<evidence type="ECO:0008006" key="3">
    <source>
        <dbReference type="Google" id="ProtNLM"/>
    </source>
</evidence>
<reference evidence="1" key="1">
    <citation type="submission" date="2022-11" db="EMBL/GenBank/DDBJ databases">
        <title>Lacinutrix neustonica HL-RS19T sp. nov., isolated from the surface microlayer sample of brackish Lake Shihwa.</title>
        <authorList>
            <person name="Choi J.Y."/>
            <person name="Hwang C.Y."/>
        </authorList>
    </citation>
    <scope>NUCLEOTIDE SEQUENCE</scope>
    <source>
        <strain evidence="1">HL-RS19</strain>
    </source>
</reference>
<accession>A0A9E8MVM4</accession>
<evidence type="ECO:0000313" key="1">
    <source>
        <dbReference type="EMBL" id="WAC01125.1"/>
    </source>
</evidence>
<protein>
    <recommendedName>
        <fullName evidence="3">Lipoprotein</fullName>
    </recommendedName>
</protein>